<dbReference type="Proteomes" id="UP000264820">
    <property type="component" value="Unplaced"/>
</dbReference>
<sequence>MFFERHLENIIEHFIPETTPLRIVSEEIPLCEAYVRRLDISQMLPPIKEAKIGKGDAVDWLSETDSDAAHMEHFDFRTLLNQLSCLEELHLTYWVKQCGMNFEWKMFEMAERDCETLAMALESCKTLKDGGKALEEAIAQNSCLTECDVRLTDIDEQSASIINQVVRANKSASLTRRVVRANGSASVINQAVCADEHLEQEQADEEEAQDDEGESQDGEGQPQDDEVQPEDNEVQEQDDEVQEQDDEGQEQDDKVQ</sequence>
<dbReference type="SUPFAM" id="SSF52047">
    <property type="entry name" value="RNI-like"/>
    <property type="match status" value="1"/>
</dbReference>
<dbReference type="OMA" id="MCHNLKD"/>
<evidence type="ECO:0000313" key="3">
    <source>
        <dbReference type="Proteomes" id="UP000264820"/>
    </source>
</evidence>
<reference evidence="2" key="2">
    <citation type="submission" date="2025-09" db="UniProtKB">
        <authorList>
            <consortium name="Ensembl"/>
        </authorList>
    </citation>
    <scope>IDENTIFICATION</scope>
</reference>
<reference evidence="2" key="1">
    <citation type="submission" date="2025-08" db="UniProtKB">
        <authorList>
            <consortium name="Ensembl"/>
        </authorList>
    </citation>
    <scope>IDENTIFICATION</scope>
</reference>
<dbReference type="GeneTree" id="ENSGT00940000159341"/>
<feature type="compositionally biased region" description="Acidic residues" evidence="1">
    <location>
        <begin position="201"/>
        <end position="250"/>
    </location>
</feature>
<dbReference type="STRING" id="109280.ENSHCOP00000003871"/>
<protein>
    <submittedName>
        <fullName evidence="2">Uncharacterized protein</fullName>
    </submittedName>
</protein>
<proteinExistence type="predicted"/>
<dbReference type="Ensembl" id="ENSHCOT00000008008.1">
    <property type="protein sequence ID" value="ENSHCOP00000003871.1"/>
    <property type="gene ID" value="ENSHCOG00000005269.1"/>
</dbReference>
<feature type="region of interest" description="Disordered" evidence="1">
    <location>
        <begin position="200"/>
        <end position="256"/>
    </location>
</feature>
<name>A0A3Q2XUC6_HIPCM</name>
<evidence type="ECO:0000256" key="1">
    <source>
        <dbReference type="SAM" id="MobiDB-lite"/>
    </source>
</evidence>
<accession>A0A3Q2XUC6</accession>
<organism evidence="2 3">
    <name type="scientific">Hippocampus comes</name>
    <name type="common">Tiger tail seahorse</name>
    <dbReference type="NCBI Taxonomy" id="109280"/>
    <lineage>
        <taxon>Eukaryota</taxon>
        <taxon>Metazoa</taxon>
        <taxon>Chordata</taxon>
        <taxon>Craniata</taxon>
        <taxon>Vertebrata</taxon>
        <taxon>Euteleostomi</taxon>
        <taxon>Actinopterygii</taxon>
        <taxon>Neopterygii</taxon>
        <taxon>Teleostei</taxon>
        <taxon>Neoteleostei</taxon>
        <taxon>Acanthomorphata</taxon>
        <taxon>Syngnathiaria</taxon>
        <taxon>Syngnathiformes</taxon>
        <taxon>Syngnathoidei</taxon>
        <taxon>Syngnathidae</taxon>
        <taxon>Hippocampus</taxon>
    </lineage>
</organism>
<dbReference type="AlphaFoldDB" id="A0A3Q2XUC6"/>
<evidence type="ECO:0000313" key="2">
    <source>
        <dbReference type="Ensembl" id="ENSHCOP00000003871.1"/>
    </source>
</evidence>
<keyword evidence="3" id="KW-1185">Reference proteome</keyword>